<dbReference type="PANTHER" id="PTHR43141:SF4">
    <property type="entry name" value="CYTOCHROME BD2 SUBUNIT II"/>
    <property type="match status" value="1"/>
</dbReference>
<dbReference type="RefSeq" id="WP_144909420.1">
    <property type="nucleotide sequence ID" value="NZ_VLLI01000001.1"/>
</dbReference>
<gene>
    <name evidence="8" type="ORF">JN11_00584</name>
</gene>
<dbReference type="PANTHER" id="PTHR43141">
    <property type="entry name" value="CYTOCHROME BD2 SUBUNIT II"/>
    <property type="match status" value="1"/>
</dbReference>
<comment type="caution">
    <text evidence="8">The sequence shown here is derived from an EMBL/GenBank/DDBJ whole genome shotgun (WGS) entry which is preliminary data.</text>
</comment>
<reference evidence="8 9" key="1">
    <citation type="submission" date="2019-07" db="EMBL/GenBank/DDBJ databases">
        <title>Genomic Encyclopedia of Archaeal and Bacterial Type Strains, Phase II (KMG-II): from individual species to whole genera.</title>
        <authorList>
            <person name="Goeker M."/>
        </authorList>
    </citation>
    <scope>NUCLEOTIDE SEQUENCE [LARGE SCALE GENOMIC DNA]</scope>
    <source>
        <strain evidence="8 9">ATCC BAA-1854</strain>
    </source>
</reference>
<feature type="transmembrane region" description="Helical" evidence="7">
    <location>
        <begin position="53"/>
        <end position="75"/>
    </location>
</feature>
<evidence type="ECO:0000256" key="1">
    <source>
        <dbReference type="ARBA" id="ARBA00004651"/>
    </source>
</evidence>
<dbReference type="GO" id="GO:0005886">
    <property type="term" value="C:plasma membrane"/>
    <property type="evidence" value="ECO:0007669"/>
    <property type="project" value="UniProtKB-SubCell"/>
</dbReference>
<evidence type="ECO:0000313" key="8">
    <source>
        <dbReference type="EMBL" id="TWJ04861.1"/>
    </source>
</evidence>
<dbReference type="OrthoDB" id="9776710at2"/>
<keyword evidence="4 7" id="KW-0812">Transmembrane</keyword>
<evidence type="ECO:0000256" key="6">
    <source>
        <dbReference type="ARBA" id="ARBA00023136"/>
    </source>
</evidence>
<evidence type="ECO:0000256" key="7">
    <source>
        <dbReference type="SAM" id="Phobius"/>
    </source>
</evidence>
<feature type="transmembrane region" description="Helical" evidence="7">
    <location>
        <begin position="160"/>
        <end position="182"/>
    </location>
</feature>
<keyword evidence="9" id="KW-1185">Reference proteome</keyword>
<dbReference type="GO" id="GO:0070069">
    <property type="term" value="C:cytochrome complex"/>
    <property type="evidence" value="ECO:0007669"/>
    <property type="project" value="TreeGrafter"/>
</dbReference>
<comment type="subcellular location">
    <subcellularLocation>
        <location evidence="1">Cell membrane</location>
        <topology evidence="1">Multi-pass membrane protein</topology>
    </subcellularLocation>
</comment>
<keyword evidence="6 7" id="KW-0472">Membrane</keyword>
<proteinExistence type="inferred from homology"/>
<keyword evidence="5 7" id="KW-1133">Transmembrane helix</keyword>
<feature type="transmembrane region" description="Helical" evidence="7">
    <location>
        <begin position="226"/>
        <end position="252"/>
    </location>
</feature>
<dbReference type="GO" id="GO:0016682">
    <property type="term" value="F:oxidoreductase activity, acting on diphenols and related substances as donors, oxygen as acceptor"/>
    <property type="evidence" value="ECO:0007669"/>
    <property type="project" value="TreeGrafter"/>
</dbReference>
<organism evidence="8 9">
    <name type="scientific">Mucilaginibacter frigoritolerans</name>
    <dbReference type="NCBI Taxonomy" id="652788"/>
    <lineage>
        <taxon>Bacteria</taxon>
        <taxon>Pseudomonadati</taxon>
        <taxon>Bacteroidota</taxon>
        <taxon>Sphingobacteriia</taxon>
        <taxon>Sphingobacteriales</taxon>
        <taxon>Sphingobacteriaceae</taxon>
        <taxon>Mucilaginibacter</taxon>
    </lineage>
</organism>
<dbReference type="EMBL" id="VLLI01000001">
    <property type="protein sequence ID" value="TWJ04861.1"/>
    <property type="molecule type" value="Genomic_DNA"/>
</dbReference>
<feature type="transmembrane region" description="Helical" evidence="7">
    <location>
        <begin position="264"/>
        <end position="287"/>
    </location>
</feature>
<dbReference type="Pfam" id="PF02322">
    <property type="entry name" value="Cyt_bd_oxida_II"/>
    <property type="match status" value="1"/>
</dbReference>
<feature type="transmembrane region" description="Helical" evidence="7">
    <location>
        <begin position="202"/>
        <end position="220"/>
    </location>
</feature>
<feature type="transmembrane region" description="Helical" evidence="7">
    <location>
        <begin position="81"/>
        <end position="99"/>
    </location>
</feature>
<evidence type="ECO:0000256" key="4">
    <source>
        <dbReference type="ARBA" id="ARBA00022692"/>
    </source>
</evidence>
<feature type="transmembrane region" description="Helical" evidence="7">
    <location>
        <begin position="6"/>
        <end position="32"/>
    </location>
</feature>
<dbReference type="InterPro" id="IPR003317">
    <property type="entry name" value="Cyt-d_oxidase_su2"/>
</dbReference>
<evidence type="ECO:0000256" key="5">
    <source>
        <dbReference type="ARBA" id="ARBA00022989"/>
    </source>
</evidence>
<accession>A0A562UI23</accession>
<keyword evidence="3" id="KW-1003">Cell membrane</keyword>
<comment type="similarity">
    <text evidence="2">Belongs to the cytochrome ubiquinol oxidase subunit 2 family.</text>
</comment>
<evidence type="ECO:0000256" key="2">
    <source>
        <dbReference type="ARBA" id="ARBA00007543"/>
    </source>
</evidence>
<name>A0A562UI23_9SPHI</name>
<protein>
    <submittedName>
        <fullName evidence="8">Cytochrome bd-I ubiquinol oxidase subunit 2 apoprotein</fullName>
    </submittedName>
</protein>
<dbReference type="GO" id="GO:0009055">
    <property type="term" value="F:electron transfer activity"/>
    <property type="evidence" value="ECO:0007669"/>
    <property type="project" value="TreeGrafter"/>
</dbReference>
<feature type="transmembrane region" description="Helical" evidence="7">
    <location>
        <begin position="307"/>
        <end position="328"/>
    </location>
</feature>
<sequence length="337" mass="37952">MLYVVISFLFLAIVLYFLLGGADFGAGIIELFTSEDNKSRTRKTSYQAIGPVWEANHMWLVIAVVIMFVGFPVIYSDMCTYLHIPLLIMLLGITARGTAFAFRNYDAIKGKKTQNFYNRIFVYSSFVTPLFLGIIAGSAISRQIDLHATDFLSAYIYGWFNLFSVSVGLFTVALSGYLAAIYLIGEADDDKDVLRFIRKAKLMNILAVIFGGFVFITADLEKVRLAYFIFGNPVSLVAVITASISLVILWVLINKGKRKIIRVFAAYQVTMILLAVGYMHFPYFIMIKDGQNLSLLTLHAPTKTIDTLGWGLFIGSFIILPSLFYLYYSFQKKDEII</sequence>
<evidence type="ECO:0000256" key="3">
    <source>
        <dbReference type="ARBA" id="ARBA00022475"/>
    </source>
</evidence>
<dbReference type="Proteomes" id="UP000317010">
    <property type="component" value="Unassembled WGS sequence"/>
</dbReference>
<evidence type="ECO:0000313" key="9">
    <source>
        <dbReference type="Proteomes" id="UP000317010"/>
    </source>
</evidence>
<dbReference type="AlphaFoldDB" id="A0A562UI23"/>
<dbReference type="GO" id="GO:0019646">
    <property type="term" value="P:aerobic electron transport chain"/>
    <property type="evidence" value="ECO:0007669"/>
    <property type="project" value="TreeGrafter"/>
</dbReference>
<feature type="transmembrane region" description="Helical" evidence="7">
    <location>
        <begin position="120"/>
        <end position="140"/>
    </location>
</feature>